<dbReference type="Proteomes" id="UP001638015">
    <property type="component" value="Unassembled WGS sequence"/>
</dbReference>
<keyword evidence="3" id="KW-1185">Reference proteome</keyword>
<sequence length="469" mass="50604">MKKQLKALTLALALLTTTGCGSNEAQVSNDTKVAQAQTAEAKEVKVANVDTPKADAVEVEKKDNRNYLIPQTVELKEENKKEEVKEANEEAVVVEETTTTQEAYVANEEAEVKEVASNDVELANIDAVSETSESLSSPKTLEEKVASPEAVAVEESTLVQTEEVASGLTIASPSVEEVKAYWLNYESKASDKKDFYGLNLINPESEEAFVSIPNADLNSLNLGEVSNIAQEDALHIANTARFASGITNKLALGSDQAQFAQAATMVNRLNLQVSHYPGLPTGLASDSVEYVNGAYGAENSNLAASFNILDSVVEYLKDDLGNENQLEVGHRRWVLNPQASLVGFGQTEEFNAMFVNNNDYAGENANTVYAYPGETAISEFHSEGSSLSLMFGENFDLTNATVEVTDLATGEVNIAANVDESFKGNVEAITFGYGMNYEAGTKLQVKVAGVTKNGQDYPVEYTVNYMSIK</sequence>
<proteinExistence type="predicted"/>
<feature type="signal peptide" evidence="1">
    <location>
        <begin position="1"/>
        <end position="25"/>
    </location>
</feature>
<dbReference type="RefSeq" id="WP_410032436.1">
    <property type="nucleotide sequence ID" value="NZ_JBGMEH010000001.1"/>
</dbReference>
<gene>
    <name evidence="2" type="ORF">ACCQ40_02260</name>
</gene>
<comment type="caution">
    <text evidence="2">The sequence shown here is derived from an EMBL/GenBank/DDBJ whole genome shotgun (WGS) entry which is preliminary data.</text>
</comment>
<feature type="chain" id="PRO_5046993087" description="SCP domain-containing protein" evidence="1">
    <location>
        <begin position="26"/>
        <end position="469"/>
    </location>
</feature>
<evidence type="ECO:0000256" key="1">
    <source>
        <dbReference type="SAM" id="SignalP"/>
    </source>
</evidence>
<evidence type="ECO:0008006" key="4">
    <source>
        <dbReference type="Google" id="ProtNLM"/>
    </source>
</evidence>
<name>A0ABW9MUV0_9FIRM</name>
<accession>A0ABW9MUV0</accession>
<keyword evidence="1" id="KW-0732">Signal</keyword>
<protein>
    <recommendedName>
        <fullName evidence="4">SCP domain-containing protein</fullName>
    </recommendedName>
</protein>
<dbReference type="EMBL" id="JBGMEH010000001">
    <property type="protein sequence ID" value="MFO3715613.1"/>
    <property type="molecule type" value="Genomic_DNA"/>
</dbReference>
<dbReference type="PROSITE" id="PS51257">
    <property type="entry name" value="PROKAR_LIPOPROTEIN"/>
    <property type="match status" value="1"/>
</dbReference>
<reference evidence="2 3" key="1">
    <citation type="journal article" date="2025" name="Anaerobe">
        <title>Description of Anaerococcus kampingiae sp. nov., Anaerococcus groningensis sp. nov., Anaerococcus martiniensis sp. nov., and Anaerococcus cruorum sp. nov., isolated from human clinical specimens.</title>
        <authorList>
            <person name="Boiten K.E."/>
            <person name="Meijer J."/>
            <person name="van Wezel E.M."/>
            <person name="Veloo A.C.M."/>
        </authorList>
    </citation>
    <scope>NUCLEOTIDE SEQUENCE [LARGE SCALE GENOMIC DNA]</scope>
    <source>
        <strain evidence="2 3">ENR1039</strain>
    </source>
</reference>
<evidence type="ECO:0000313" key="3">
    <source>
        <dbReference type="Proteomes" id="UP001638015"/>
    </source>
</evidence>
<organism evidence="2 3">
    <name type="scientific">Anaerococcus cruorum</name>
    <dbReference type="NCBI Taxonomy" id="3115617"/>
    <lineage>
        <taxon>Bacteria</taxon>
        <taxon>Bacillati</taxon>
        <taxon>Bacillota</taxon>
        <taxon>Tissierellia</taxon>
        <taxon>Tissierellales</taxon>
        <taxon>Peptoniphilaceae</taxon>
        <taxon>Anaerococcus</taxon>
    </lineage>
</organism>
<evidence type="ECO:0000313" key="2">
    <source>
        <dbReference type="EMBL" id="MFO3715613.1"/>
    </source>
</evidence>